<comment type="catalytic activity">
    <reaction evidence="8 9">
        <text>[phosphate](n) + ATP = [phosphate](n+1) + ADP</text>
        <dbReference type="Rhea" id="RHEA:19573"/>
        <dbReference type="Rhea" id="RHEA-COMP:9859"/>
        <dbReference type="Rhea" id="RHEA-COMP:14280"/>
        <dbReference type="ChEBI" id="CHEBI:16838"/>
        <dbReference type="ChEBI" id="CHEBI:30616"/>
        <dbReference type="ChEBI" id="CHEBI:456216"/>
        <dbReference type="EC" id="2.7.4.1"/>
    </reaction>
</comment>
<proteinExistence type="inferred from homology"/>
<evidence type="ECO:0000259" key="10">
    <source>
        <dbReference type="PROSITE" id="PS50035"/>
    </source>
</evidence>
<feature type="binding site" evidence="8">
    <location>
        <position position="590"/>
    </location>
    <ligand>
        <name>ATP</name>
        <dbReference type="ChEBI" id="CHEBI:30616"/>
    </ligand>
</feature>
<dbReference type="OrthoDB" id="9761456at2"/>
<evidence type="ECO:0000256" key="5">
    <source>
        <dbReference type="ARBA" id="ARBA00022777"/>
    </source>
</evidence>
<evidence type="ECO:0000256" key="1">
    <source>
        <dbReference type="ARBA" id="ARBA00022553"/>
    </source>
</evidence>
<comment type="caution">
    <text evidence="11">The sequence shown here is derived from an EMBL/GenBank/DDBJ whole genome shotgun (WGS) entry which is preliminary data.</text>
</comment>
<evidence type="ECO:0000313" key="12">
    <source>
        <dbReference type="Proteomes" id="UP000317663"/>
    </source>
</evidence>
<keyword evidence="12" id="KW-1185">Reference proteome</keyword>
<dbReference type="PANTHER" id="PTHR30218">
    <property type="entry name" value="POLYPHOSPHATE KINASE"/>
    <property type="match status" value="1"/>
</dbReference>
<dbReference type="NCBIfam" id="TIGR03705">
    <property type="entry name" value="poly_P_kin"/>
    <property type="match status" value="1"/>
</dbReference>
<feature type="binding site" evidence="8">
    <location>
        <position position="562"/>
    </location>
    <ligand>
        <name>ATP</name>
        <dbReference type="ChEBI" id="CHEBI:30616"/>
    </ligand>
</feature>
<sequence>MGQEKLYIEKELSWLSFNERVLQEAADKSNPLIERMRFLGIYSNNLDEFYKVRFADLKRRILISEEQGFIGASRHLLKKIQAKVLRIDQEFDGLYNDLLLEMARNQIFLINERQVSENQQNWLRQYFRHHLRQFITPILINRDTNLVQFLKDDYTYLAVEIIRGEEVHYALLEIPSDKVPRFVNLPPEAPRRRKPMILLDNILRYCLDDIFKGFFDYDQLNAYSMKMTRDAEYDLVTEMESSLLELMSSSLKQRLTAEPVRFVYQRDMPDDMVELLREKLGISNYDSVIPGGRYHNFKDFIGFPNVGKANLVNRPMPRLRHLWFDKFRNGFAAIREQDVLLYYPYYTFEHVLELLRQASFDPNVLSIKINIYRVAKDSRIIESMIHAAHNGKKVTVVVELQARFDEEANIHWAKRLTEAGVHVIFSAPGLKIHAKLFLISRREGDEIVRYAHIGTGNFNEKTARLYTDYSLLTADSRITNEVRRVFNFIENPYRPVTFEHLMVSPQNSRSMLYALIDQEIANAQTGKQGAITLKINNLVDKGLIDRLYAASNVGVKIRLLIRGMCSLVPELPGVSENIQVTSIVDRYLEHDRVYVFENGGDKKVFLSSADWMTRNIDYRIEVAVALLDPKLKQRVLDILELLFSDTVKARYIDKDLSNRYVPRGNRRKVRAQSAIYEYLKACEYGNNKQQKDQA</sequence>
<keyword evidence="4 8" id="KW-0547">Nucleotide-binding</keyword>
<dbReference type="CDD" id="cd09164">
    <property type="entry name" value="PLDc_EcPPK1_C1_like"/>
    <property type="match status" value="1"/>
</dbReference>
<keyword evidence="2 8" id="KW-0808">Transferase</keyword>
<dbReference type="Gene3D" id="1.20.58.310">
    <property type="entry name" value="Polyphosphate kinase N-terminal domain"/>
    <property type="match status" value="1"/>
</dbReference>
<dbReference type="SUPFAM" id="SSF143724">
    <property type="entry name" value="PHP14-like"/>
    <property type="match status" value="1"/>
</dbReference>
<feature type="domain" description="PLD phosphodiesterase" evidence="10">
    <location>
        <begin position="428"/>
        <end position="462"/>
    </location>
</feature>
<feature type="binding site" evidence="8">
    <location>
        <position position="373"/>
    </location>
    <ligand>
        <name>Mg(2+)</name>
        <dbReference type="ChEBI" id="CHEBI:18420"/>
    </ligand>
</feature>
<dbReference type="GO" id="GO:0009358">
    <property type="term" value="C:polyphosphate kinase complex"/>
    <property type="evidence" value="ECO:0007669"/>
    <property type="project" value="InterPro"/>
</dbReference>
<dbReference type="PANTHER" id="PTHR30218:SF0">
    <property type="entry name" value="POLYPHOSPHATE KINASE"/>
    <property type="match status" value="1"/>
</dbReference>
<evidence type="ECO:0000256" key="7">
    <source>
        <dbReference type="ARBA" id="ARBA00022842"/>
    </source>
</evidence>
<dbReference type="CDD" id="cd09167">
    <property type="entry name" value="PLDc_EcPPK1_C2_like"/>
    <property type="match status" value="1"/>
</dbReference>
<dbReference type="InterPro" id="IPR025200">
    <property type="entry name" value="PPK_C_dom2"/>
</dbReference>
<evidence type="ECO:0000256" key="6">
    <source>
        <dbReference type="ARBA" id="ARBA00022840"/>
    </source>
</evidence>
<gene>
    <name evidence="11" type="primary">ppk1</name>
    <name evidence="8" type="synonym">ppk</name>
    <name evidence="11" type="ORF">EAH77_06630</name>
</gene>
<keyword evidence="7 8" id="KW-0460">Magnesium</keyword>
<dbReference type="GO" id="GO:0046872">
    <property type="term" value="F:metal ion binding"/>
    <property type="evidence" value="ECO:0007669"/>
    <property type="project" value="UniProtKB-KW"/>
</dbReference>
<evidence type="ECO:0000256" key="3">
    <source>
        <dbReference type="ARBA" id="ARBA00022723"/>
    </source>
</evidence>
<dbReference type="Gene3D" id="3.30.1840.10">
    <property type="entry name" value="Polyphosphate kinase middle domain"/>
    <property type="match status" value="1"/>
</dbReference>
<dbReference type="InterPro" id="IPR036832">
    <property type="entry name" value="PPK_N_dom_sf"/>
</dbReference>
<dbReference type="InterPro" id="IPR041108">
    <property type="entry name" value="PP_kinase_C_1"/>
</dbReference>
<dbReference type="GO" id="GO:0005524">
    <property type="term" value="F:ATP binding"/>
    <property type="evidence" value="ECO:0007669"/>
    <property type="project" value="UniProtKB-KW"/>
</dbReference>
<organism evidence="11 12">
    <name type="scientific">Ewingella americana</name>
    <dbReference type="NCBI Taxonomy" id="41202"/>
    <lineage>
        <taxon>Bacteria</taxon>
        <taxon>Pseudomonadati</taxon>
        <taxon>Pseudomonadota</taxon>
        <taxon>Gammaproteobacteria</taxon>
        <taxon>Enterobacterales</taxon>
        <taxon>Yersiniaceae</taxon>
        <taxon>Ewingella</taxon>
    </lineage>
</organism>
<dbReference type="InterPro" id="IPR036830">
    <property type="entry name" value="PP_kinase_middle_dom_sf"/>
</dbReference>
<dbReference type="FunFam" id="1.20.58.310:FF:000001">
    <property type="entry name" value="Polyphosphate kinase"/>
    <property type="match status" value="1"/>
</dbReference>
<feature type="active site" description="Phosphohistidine intermediate" evidence="8">
    <location>
        <position position="433"/>
    </location>
</feature>
<dbReference type="FunFam" id="3.30.870.10:FF:000007">
    <property type="entry name" value="Polyphosphate kinase"/>
    <property type="match status" value="1"/>
</dbReference>
<dbReference type="InterPro" id="IPR001736">
    <property type="entry name" value="PLipase_D/transphosphatidylase"/>
</dbReference>
<accession>A0A502GP94</accession>
<keyword evidence="1 8" id="KW-0597">Phosphoprotein</keyword>
<dbReference type="PROSITE" id="PS50035">
    <property type="entry name" value="PLD"/>
    <property type="match status" value="1"/>
</dbReference>
<dbReference type="AlphaFoldDB" id="A0A502GP94"/>
<dbReference type="FunFam" id="3.30.1840.10:FF:000001">
    <property type="entry name" value="Polyphosphate kinase"/>
    <property type="match status" value="1"/>
</dbReference>
<dbReference type="EC" id="2.7.4.1" evidence="8 9"/>
<name>A0A502GP94_9GAMM</name>
<comment type="similarity">
    <text evidence="8 9">Belongs to the polyphosphate kinase 1 (PPK1) family.</text>
</comment>
<dbReference type="InterPro" id="IPR025198">
    <property type="entry name" value="PPK_N_dom"/>
</dbReference>
<dbReference type="EMBL" id="RCZD01000003">
    <property type="protein sequence ID" value="TPG63248.1"/>
    <property type="molecule type" value="Genomic_DNA"/>
</dbReference>
<dbReference type="NCBIfam" id="NF003917">
    <property type="entry name" value="PRK05443.1-1"/>
    <property type="match status" value="1"/>
</dbReference>
<feature type="binding site" evidence="8">
    <location>
        <position position="466"/>
    </location>
    <ligand>
        <name>ATP</name>
        <dbReference type="ChEBI" id="CHEBI:30616"/>
    </ligand>
</feature>
<dbReference type="Pfam" id="PF13090">
    <property type="entry name" value="PP_kinase_C"/>
    <property type="match status" value="1"/>
</dbReference>
<dbReference type="Proteomes" id="UP000317663">
    <property type="component" value="Unassembled WGS sequence"/>
</dbReference>
<dbReference type="SUPFAM" id="SSF140356">
    <property type="entry name" value="PPK N-terminal domain-like"/>
    <property type="match status" value="1"/>
</dbReference>
<feature type="binding site" evidence="8">
    <location>
        <position position="45"/>
    </location>
    <ligand>
        <name>ATP</name>
        <dbReference type="ChEBI" id="CHEBI:30616"/>
    </ligand>
</feature>
<reference evidence="11 12" key="1">
    <citation type="journal article" date="2019" name="Environ. Microbiol.">
        <title>Species interactions and distinct microbial communities in high Arctic permafrost affected cryosols are associated with the CH4 and CO2 gas fluxes.</title>
        <authorList>
            <person name="Altshuler I."/>
            <person name="Hamel J."/>
            <person name="Turney S."/>
            <person name="Magnuson E."/>
            <person name="Levesque R."/>
            <person name="Greer C."/>
            <person name="Whyte L.G."/>
        </authorList>
    </citation>
    <scope>NUCLEOTIDE SEQUENCE [LARGE SCALE GENOMIC DNA]</scope>
    <source>
        <strain evidence="11 12">E4</strain>
    </source>
</reference>
<keyword evidence="3 8" id="KW-0479">Metal-binding</keyword>
<dbReference type="GO" id="GO:0008976">
    <property type="term" value="F:polyphosphate kinase activity"/>
    <property type="evidence" value="ECO:0007669"/>
    <property type="project" value="UniProtKB-UniRule"/>
</dbReference>
<dbReference type="SUPFAM" id="SSF56024">
    <property type="entry name" value="Phospholipase D/nuclease"/>
    <property type="match status" value="2"/>
</dbReference>
<dbReference type="InterPro" id="IPR003414">
    <property type="entry name" value="PP_kinase"/>
</dbReference>
<comment type="function">
    <text evidence="8 9">Catalyzes the reversible transfer of the terminal phosphate of ATP to form a long-chain polyphosphate (polyP).</text>
</comment>
<dbReference type="RefSeq" id="WP_140471011.1">
    <property type="nucleotide sequence ID" value="NZ_RCZD01000003.1"/>
</dbReference>
<keyword evidence="6 8" id="KW-0067">ATP-binding</keyword>
<comment type="cofactor">
    <cofactor evidence="8">
        <name>Mg(2+)</name>
        <dbReference type="ChEBI" id="CHEBI:18420"/>
    </cofactor>
</comment>
<dbReference type="HAMAP" id="MF_00347">
    <property type="entry name" value="Polyphosphate_kinase"/>
    <property type="match status" value="1"/>
</dbReference>
<evidence type="ECO:0000256" key="9">
    <source>
        <dbReference type="RuleBase" id="RU003800"/>
    </source>
</evidence>
<dbReference type="Pfam" id="PF17941">
    <property type="entry name" value="PP_kinase_C_1"/>
    <property type="match status" value="1"/>
</dbReference>
<dbReference type="InterPro" id="IPR024953">
    <property type="entry name" value="PP_kinase_middle"/>
</dbReference>
<dbReference type="Pfam" id="PF13089">
    <property type="entry name" value="PP_kinase_N"/>
    <property type="match status" value="1"/>
</dbReference>
<dbReference type="Gene3D" id="3.30.870.10">
    <property type="entry name" value="Endonuclease Chain A"/>
    <property type="match status" value="2"/>
</dbReference>
<protein>
    <recommendedName>
        <fullName evidence="8 9">Polyphosphate kinase</fullName>
        <ecNumber evidence="8 9">2.7.4.1</ecNumber>
    </recommendedName>
    <alternativeName>
        <fullName evidence="8">ATP-polyphosphate phosphotransferase</fullName>
    </alternativeName>
    <alternativeName>
        <fullName evidence="8">Polyphosphoric acid kinase</fullName>
    </alternativeName>
</protein>
<evidence type="ECO:0000313" key="11">
    <source>
        <dbReference type="EMBL" id="TPG63248.1"/>
    </source>
</evidence>
<dbReference type="PIRSF" id="PIRSF015589">
    <property type="entry name" value="PP_kinase"/>
    <property type="match status" value="1"/>
</dbReference>
<evidence type="ECO:0000256" key="8">
    <source>
        <dbReference type="HAMAP-Rule" id="MF_00347"/>
    </source>
</evidence>
<dbReference type="Pfam" id="PF02503">
    <property type="entry name" value="PP_kinase"/>
    <property type="match status" value="1"/>
</dbReference>
<evidence type="ECO:0000256" key="4">
    <source>
        <dbReference type="ARBA" id="ARBA00022741"/>
    </source>
</evidence>
<dbReference type="GO" id="GO:0006799">
    <property type="term" value="P:polyphosphate biosynthetic process"/>
    <property type="evidence" value="ECO:0007669"/>
    <property type="project" value="UniProtKB-UniRule"/>
</dbReference>
<keyword evidence="5 8" id="KW-0418">Kinase</keyword>
<comment type="PTM">
    <text evidence="8 9">An intermediate of this reaction is the autophosphorylated ppk in which a phosphate is covalently linked to a histidine residue through a N-P bond.</text>
</comment>
<dbReference type="FunFam" id="3.30.870.10:FF:000001">
    <property type="entry name" value="Polyphosphate kinase"/>
    <property type="match status" value="1"/>
</dbReference>
<feature type="binding site" evidence="8">
    <location>
        <position position="403"/>
    </location>
    <ligand>
        <name>Mg(2+)</name>
        <dbReference type="ChEBI" id="CHEBI:18420"/>
    </ligand>
</feature>
<evidence type="ECO:0000256" key="2">
    <source>
        <dbReference type="ARBA" id="ARBA00022679"/>
    </source>
</evidence>